<reference evidence="1 2" key="1">
    <citation type="submission" date="2015-09" db="EMBL/GenBank/DDBJ databases">
        <title>Aphanizomenon flos-aquae WA102.</title>
        <authorList>
            <person name="Driscoll C."/>
        </authorList>
    </citation>
    <scope>NUCLEOTIDE SEQUENCE [LARGE SCALE GENOMIC DNA]</scope>
    <source>
        <strain evidence="1">WA102</strain>
    </source>
</reference>
<comment type="caution">
    <text evidence="1">The sequence shown here is derived from an EMBL/GenBank/DDBJ whole genome shotgun (WGS) entry which is preliminary data.</text>
</comment>
<evidence type="ECO:0000313" key="2">
    <source>
        <dbReference type="Proteomes" id="UP000092093"/>
    </source>
</evidence>
<dbReference type="EMBL" id="LJOW01000002">
    <property type="protein sequence ID" value="OBQ45556.1"/>
    <property type="molecule type" value="Genomic_DNA"/>
</dbReference>
<protein>
    <recommendedName>
        <fullName evidence="3">GIY-YIG domain-containing protein</fullName>
    </recommendedName>
</protein>
<accession>A0A1B7X882</accession>
<evidence type="ECO:0008006" key="3">
    <source>
        <dbReference type="Google" id="ProtNLM"/>
    </source>
</evidence>
<gene>
    <name evidence="1" type="ORF">AN484_00860</name>
</gene>
<dbReference type="Proteomes" id="UP000092093">
    <property type="component" value="Unassembled WGS sequence"/>
</dbReference>
<sequence length="105" mass="12359">MNEAILYILYSPLHKAIKIGISDISGRRFASHRTKGWILIKYWHFFERDKARQVESIVLNTLRQRHGHFLDKADMPQNGYTETFDASKITRRALIRMVNKAIKES</sequence>
<organism evidence="1 2">
    <name type="scientific">Aphanizomenon flos-aquae WA102</name>
    <dbReference type="NCBI Taxonomy" id="1710896"/>
    <lineage>
        <taxon>Bacteria</taxon>
        <taxon>Bacillati</taxon>
        <taxon>Cyanobacteriota</taxon>
        <taxon>Cyanophyceae</taxon>
        <taxon>Nostocales</taxon>
        <taxon>Aphanizomenonaceae</taxon>
        <taxon>Aphanizomenon</taxon>
    </lineage>
</organism>
<dbReference type="AlphaFoldDB" id="A0A1B7X882"/>
<proteinExistence type="predicted"/>
<name>A0A1B7X882_APHFL</name>
<evidence type="ECO:0000313" key="1">
    <source>
        <dbReference type="EMBL" id="OBQ45556.1"/>
    </source>
</evidence>